<accession>A0A229YRG8</accession>
<dbReference type="AlphaFoldDB" id="A0A229YRG8"/>
<proteinExistence type="predicted"/>
<keyword evidence="3" id="KW-1185">Reference proteome</keyword>
<sequence>MGIRQWGEQDERKARMQDAGLWIDRPNPYNIEAGLYIIVQLEYITGVHVTMDIIDDAYATVSARLESGQFRNPRRPIPGRNSVFIHYELINQDDGTENAFPTEEELFQEVQEYLMLMFDQLENGREFELPYKLGPVRVFWCDMVEWEPPTVTVEVFEETDSDSQEEAQRQTGAPTVTIQVFEQTDSGWREEAQRQAELPETTQN</sequence>
<reference evidence="2 3" key="1">
    <citation type="submission" date="2018-08" db="EMBL/GenBank/DDBJ databases">
        <title>Draft genome sequences of two Aspergillus turcosus clinical strains isolated from bronchoalveolar lavage fluid: one azole-susceptible and the other azole-resistant.</title>
        <authorList>
            <person name="Parent-Michaud M."/>
            <person name="Dufresne P.J."/>
            <person name="Fournier E."/>
            <person name="Martineau C."/>
            <person name="Moreira S."/>
            <person name="Perkins V."/>
            <person name="De Repentigny L."/>
            <person name="Dufresne S.F."/>
        </authorList>
    </citation>
    <scope>NUCLEOTIDE SEQUENCE [LARGE SCALE GENOMIC DNA]</scope>
    <source>
        <strain evidence="2">HMR AF 1038</strain>
    </source>
</reference>
<evidence type="ECO:0000313" key="2">
    <source>
        <dbReference type="EMBL" id="RLM00201.1"/>
    </source>
</evidence>
<comment type="caution">
    <text evidence="2">The sequence shown here is derived from an EMBL/GenBank/DDBJ whole genome shotgun (WGS) entry which is preliminary data.</text>
</comment>
<protein>
    <submittedName>
        <fullName evidence="2">Uncharacterized protein</fullName>
    </submittedName>
</protein>
<name>A0A229YRG8_9EURO</name>
<feature type="region of interest" description="Disordered" evidence="1">
    <location>
        <begin position="184"/>
        <end position="204"/>
    </location>
</feature>
<organism evidence="2 3">
    <name type="scientific">Aspergillus turcosus</name>
    <dbReference type="NCBI Taxonomy" id="1245748"/>
    <lineage>
        <taxon>Eukaryota</taxon>
        <taxon>Fungi</taxon>
        <taxon>Dikarya</taxon>
        <taxon>Ascomycota</taxon>
        <taxon>Pezizomycotina</taxon>
        <taxon>Eurotiomycetes</taxon>
        <taxon>Eurotiomycetidae</taxon>
        <taxon>Eurotiales</taxon>
        <taxon>Aspergillaceae</taxon>
        <taxon>Aspergillus</taxon>
        <taxon>Aspergillus subgen. Fumigati</taxon>
    </lineage>
</organism>
<gene>
    <name evidence="2" type="ORF">CFD26_101465</name>
</gene>
<dbReference type="OrthoDB" id="4386189at2759"/>
<dbReference type="EMBL" id="NIDN02000018">
    <property type="protein sequence ID" value="RLM00201.1"/>
    <property type="molecule type" value="Genomic_DNA"/>
</dbReference>
<evidence type="ECO:0000256" key="1">
    <source>
        <dbReference type="SAM" id="MobiDB-lite"/>
    </source>
</evidence>
<evidence type="ECO:0000313" key="3">
    <source>
        <dbReference type="Proteomes" id="UP000215289"/>
    </source>
</evidence>
<dbReference type="Proteomes" id="UP000215289">
    <property type="component" value="Unassembled WGS sequence"/>
</dbReference>